<dbReference type="AlphaFoldDB" id="A0AA36DUD6"/>
<evidence type="ECO:0000313" key="3">
    <source>
        <dbReference type="Proteomes" id="UP001177003"/>
    </source>
</evidence>
<organism evidence="2 3">
    <name type="scientific">Lactuca saligna</name>
    <name type="common">Willowleaf lettuce</name>
    <dbReference type="NCBI Taxonomy" id="75948"/>
    <lineage>
        <taxon>Eukaryota</taxon>
        <taxon>Viridiplantae</taxon>
        <taxon>Streptophyta</taxon>
        <taxon>Embryophyta</taxon>
        <taxon>Tracheophyta</taxon>
        <taxon>Spermatophyta</taxon>
        <taxon>Magnoliopsida</taxon>
        <taxon>eudicotyledons</taxon>
        <taxon>Gunneridae</taxon>
        <taxon>Pentapetalae</taxon>
        <taxon>asterids</taxon>
        <taxon>campanulids</taxon>
        <taxon>Asterales</taxon>
        <taxon>Asteraceae</taxon>
        <taxon>Cichorioideae</taxon>
        <taxon>Cichorieae</taxon>
        <taxon>Lactucinae</taxon>
        <taxon>Lactuca</taxon>
    </lineage>
</organism>
<proteinExistence type="predicted"/>
<feature type="region of interest" description="Disordered" evidence="1">
    <location>
        <begin position="351"/>
        <end position="400"/>
    </location>
</feature>
<dbReference type="SUPFAM" id="SSF54928">
    <property type="entry name" value="RNA-binding domain, RBD"/>
    <property type="match status" value="1"/>
</dbReference>
<dbReference type="GO" id="GO:0003676">
    <property type="term" value="F:nucleic acid binding"/>
    <property type="evidence" value="ECO:0007669"/>
    <property type="project" value="InterPro"/>
</dbReference>
<name>A0AA36DUD6_LACSI</name>
<gene>
    <name evidence="2" type="ORF">LSALG_LOCUS13001</name>
</gene>
<dbReference type="Gene3D" id="3.30.70.330">
    <property type="match status" value="1"/>
</dbReference>
<keyword evidence="3" id="KW-1185">Reference proteome</keyword>
<feature type="compositionally biased region" description="Polar residues" evidence="1">
    <location>
        <begin position="355"/>
        <end position="379"/>
    </location>
</feature>
<dbReference type="InterPro" id="IPR035979">
    <property type="entry name" value="RBD_domain_sf"/>
</dbReference>
<dbReference type="InterPro" id="IPR036691">
    <property type="entry name" value="Endo/exonu/phosph_ase_sf"/>
</dbReference>
<evidence type="ECO:0008006" key="4">
    <source>
        <dbReference type="Google" id="ProtNLM"/>
    </source>
</evidence>
<dbReference type="CDD" id="cd00590">
    <property type="entry name" value="RRM_SF"/>
    <property type="match status" value="1"/>
</dbReference>
<reference evidence="2" key="1">
    <citation type="submission" date="2023-04" db="EMBL/GenBank/DDBJ databases">
        <authorList>
            <person name="Vijverberg K."/>
            <person name="Xiong W."/>
            <person name="Schranz E."/>
        </authorList>
    </citation>
    <scope>NUCLEOTIDE SEQUENCE</scope>
</reference>
<feature type="compositionally biased region" description="Low complexity" evidence="1">
    <location>
        <begin position="388"/>
        <end position="398"/>
    </location>
</feature>
<evidence type="ECO:0000256" key="1">
    <source>
        <dbReference type="SAM" id="MobiDB-lite"/>
    </source>
</evidence>
<dbReference type="SUPFAM" id="SSF56219">
    <property type="entry name" value="DNase I-like"/>
    <property type="match status" value="1"/>
</dbReference>
<dbReference type="Proteomes" id="UP001177003">
    <property type="component" value="Chromosome 2"/>
</dbReference>
<dbReference type="InterPro" id="IPR012677">
    <property type="entry name" value="Nucleotide-bd_a/b_plait_sf"/>
</dbReference>
<dbReference type="EMBL" id="OX465078">
    <property type="protein sequence ID" value="CAI9272816.1"/>
    <property type="molecule type" value="Genomic_DNA"/>
</dbReference>
<dbReference type="Gene3D" id="3.60.10.10">
    <property type="entry name" value="Endonuclease/exonuclease/phosphatase"/>
    <property type="match status" value="1"/>
</dbReference>
<evidence type="ECO:0000313" key="2">
    <source>
        <dbReference type="EMBL" id="CAI9272816.1"/>
    </source>
</evidence>
<accession>A0AA36DUD6</accession>
<dbReference type="PANTHER" id="PTHR33710:SF64">
    <property type="entry name" value="ENDONUCLEASE_EXONUCLEASE_PHOSPHATASE DOMAIN-CONTAINING PROTEIN"/>
    <property type="match status" value="1"/>
</dbReference>
<sequence>MANEAGWTDVQRKKSGNSHTKVISSFYISKILVGISRVTINDIFRSFGKIVDIYLIGRKDRGGLYFGFIKFIDVSDILALERKMHGLRCGHCILQVIELKQVPTMVGWNHSTVVGEVLSLMHLMELPKLLKSDLNCLMNTFYAGGMRVVLRFDIPMDAKNFLSKDNNWNRWFKWVRMGIFDEPSSERIAWVKITGVPISLRAEENYKAITNRFGTTLQVDGDNWDNMDLSYGTTCILTCCLTRINEVITCSFNNKLYKDNPDEKIVEDRNPNSHAPIMVCDAPTDMALVASPNHGPPPISKFWAYPCSTPKKDNSPYSEAVPDFEIGDLLVKRRKVDRSLSFSSSITPRRIFKHSSPSRPEGNVSSLPKSQKNSPSIDLNKSLEPLDNHNNNSNDESSVPNEIDHMVKVGNEVGFQITKRRFIIGYWGSMDFDHEAINPTGGSGGILSIWDSTIFRKSESFLTRNYIATTGSWNSFSGTTTIVNVYAPQSVTEKRSLWEDHTLLKSQTPGTWIFLGDFNAVCHPKERFNSSFCKYTASDFNKFIVVTDLYEFNQGGKKFTYLRDDGFKQSKLDSFLVCQKFINQQPLKAVTVLPRKHSNHSSVLLKPSSLNFGPPPFCFFNSWMLHKEFDSVFDNAWKNFAGFGALDQYFLAKLKYLKGILKNWRSDVSKLEHGDLK</sequence>
<dbReference type="PANTHER" id="PTHR33710">
    <property type="entry name" value="BNAC02G09200D PROTEIN"/>
    <property type="match status" value="1"/>
</dbReference>
<protein>
    <recommendedName>
        <fullName evidence="4">RRM domain-containing protein</fullName>
    </recommendedName>
</protein>